<dbReference type="SUPFAM" id="SSF51905">
    <property type="entry name" value="FAD/NAD(P)-binding domain"/>
    <property type="match status" value="1"/>
</dbReference>
<sequence length="312" mass="32734">MLSLLSVSGITQDTVQLEKSIIIDGVETNTISFAFLVLATGSKSTFPVRPTVFTIEGVKKAFTDFQQDLSKAKKVLVVGGGPVGFEFAGEVTEFYNGTNGRDKKQVTLVSSGKHLLDPTFKQGTHNKALALLKNSGVNTILGQTITLPEGINNGSLGETKTFNLSSGETVEADFILLGIGSRPNNDIVVAGLGQSAVDLKSGRVLVNSTLQLKEYPNIFAIGDINSIAENKMAAWTGAHAAIVGKNIKALISNTPLKDYKAVSPGMLASYGAKAGAGQFFGISPPSFLAAIIKSKSLFASMLWSSANATLSS</sequence>
<evidence type="ECO:0000256" key="1">
    <source>
        <dbReference type="ARBA" id="ARBA00006442"/>
    </source>
</evidence>
<feature type="domain" description="FAD/NAD(P)-binding" evidence="5">
    <location>
        <begin position="22"/>
        <end position="239"/>
    </location>
</feature>
<dbReference type="InterPro" id="IPR023753">
    <property type="entry name" value="FAD/NAD-binding_dom"/>
</dbReference>
<evidence type="ECO:0000256" key="2">
    <source>
        <dbReference type="ARBA" id="ARBA00022630"/>
    </source>
</evidence>
<dbReference type="PANTHER" id="PTHR43735:SF3">
    <property type="entry name" value="FERROPTOSIS SUPPRESSOR PROTEIN 1"/>
    <property type="match status" value="1"/>
</dbReference>
<dbReference type="PRINTS" id="PR00411">
    <property type="entry name" value="PNDRDTASEI"/>
</dbReference>
<dbReference type="PANTHER" id="PTHR43735">
    <property type="entry name" value="APOPTOSIS-INDUCING FACTOR 1"/>
    <property type="match status" value="1"/>
</dbReference>
<keyword evidence="2" id="KW-0285">Flavoprotein</keyword>
<evidence type="ECO:0000259" key="5">
    <source>
        <dbReference type="Pfam" id="PF07992"/>
    </source>
</evidence>
<dbReference type="EMBL" id="JASJQH010005113">
    <property type="protein sequence ID" value="KAK9747440.1"/>
    <property type="molecule type" value="Genomic_DNA"/>
</dbReference>
<organism evidence="6 7">
    <name type="scientific">Basidiobolus ranarum</name>
    <dbReference type="NCBI Taxonomy" id="34480"/>
    <lineage>
        <taxon>Eukaryota</taxon>
        <taxon>Fungi</taxon>
        <taxon>Fungi incertae sedis</taxon>
        <taxon>Zoopagomycota</taxon>
        <taxon>Entomophthoromycotina</taxon>
        <taxon>Basidiobolomycetes</taxon>
        <taxon>Basidiobolales</taxon>
        <taxon>Basidiobolaceae</taxon>
        <taxon>Basidiobolus</taxon>
    </lineage>
</organism>
<gene>
    <name evidence="6" type="ORF">K7432_018132</name>
</gene>
<comment type="similarity">
    <text evidence="1">Belongs to the FAD-dependent oxidoreductase family.</text>
</comment>
<evidence type="ECO:0000313" key="6">
    <source>
        <dbReference type="EMBL" id="KAK9747440.1"/>
    </source>
</evidence>
<keyword evidence="7" id="KW-1185">Reference proteome</keyword>
<name>A0ABR2WCJ4_9FUNG</name>
<dbReference type="Gene3D" id="3.50.50.100">
    <property type="match status" value="1"/>
</dbReference>
<accession>A0ABR2WCJ4</accession>
<keyword evidence="3" id="KW-0274">FAD</keyword>
<evidence type="ECO:0000256" key="3">
    <source>
        <dbReference type="ARBA" id="ARBA00022827"/>
    </source>
</evidence>
<proteinExistence type="inferred from homology"/>
<evidence type="ECO:0000256" key="4">
    <source>
        <dbReference type="ARBA" id="ARBA00023002"/>
    </source>
</evidence>
<dbReference type="InterPro" id="IPR036188">
    <property type="entry name" value="FAD/NAD-bd_sf"/>
</dbReference>
<reference evidence="6 7" key="1">
    <citation type="submission" date="2023-04" db="EMBL/GenBank/DDBJ databases">
        <title>Genome of Basidiobolus ranarum AG-B5.</title>
        <authorList>
            <person name="Stajich J.E."/>
            <person name="Carter-House D."/>
            <person name="Gryganskyi A."/>
        </authorList>
    </citation>
    <scope>NUCLEOTIDE SEQUENCE [LARGE SCALE GENOMIC DNA]</scope>
    <source>
        <strain evidence="6 7">AG-B5</strain>
    </source>
</reference>
<dbReference type="Pfam" id="PF07992">
    <property type="entry name" value="Pyr_redox_2"/>
    <property type="match status" value="1"/>
</dbReference>
<dbReference type="Proteomes" id="UP001479436">
    <property type="component" value="Unassembled WGS sequence"/>
</dbReference>
<keyword evidence="4" id="KW-0560">Oxidoreductase</keyword>
<evidence type="ECO:0000313" key="7">
    <source>
        <dbReference type="Proteomes" id="UP001479436"/>
    </source>
</evidence>
<dbReference type="PRINTS" id="PR00368">
    <property type="entry name" value="FADPNR"/>
</dbReference>
<protein>
    <recommendedName>
        <fullName evidence="5">FAD/NAD(P)-binding domain-containing protein</fullName>
    </recommendedName>
</protein>
<comment type="caution">
    <text evidence="6">The sequence shown here is derived from an EMBL/GenBank/DDBJ whole genome shotgun (WGS) entry which is preliminary data.</text>
</comment>